<proteinExistence type="predicted"/>
<dbReference type="Gramene" id="KQL06192">
    <property type="protein sequence ID" value="KQL06192"/>
    <property type="gene ID" value="SETIT_005546mg"/>
</dbReference>
<protein>
    <submittedName>
        <fullName evidence="1">Uncharacterized protein</fullName>
    </submittedName>
</protein>
<reference evidence="1" key="2">
    <citation type="submission" date="2018-08" db="UniProtKB">
        <authorList>
            <consortium name="EnsemblPlants"/>
        </authorList>
    </citation>
    <scope>IDENTIFICATION</scope>
    <source>
        <strain evidence="1">Yugu1</strain>
    </source>
</reference>
<evidence type="ECO:0000313" key="1">
    <source>
        <dbReference type="EnsemblPlants" id="KQL06192"/>
    </source>
</evidence>
<dbReference type="HOGENOM" id="CLU_3369357_0_0_1"/>
<organism evidence="1 2">
    <name type="scientific">Setaria italica</name>
    <name type="common">Foxtail millet</name>
    <name type="synonym">Panicum italicum</name>
    <dbReference type="NCBI Taxonomy" id="4555"/>
    <lineage>
        <taxon>Eukaryota</taxon>
        <taxon>Viridiplantae</taxon>
        <taxon>Streptophyta</taxon>
        <taxon>Embryophyta</taxon>
        <taxon>Tracheophyta</taxon>
        <taxon>Spermatophyta</taxon>
        <taxon>Magnoliopsida</taxon>
        <taxon>Liliopsida</taxon>
        <taxon>Poales</taxon>
        <taxon>Poaceae</taxon>
        <taxon>PACMAD clade</taxon>
        <taxon>Panicoideae</taxon>
        <taxon>Panicodae</taxon>
        <taxon>Paniceae</taxon>
        <taxon>Cenchrinae</taxon>
        <taxon>Setaria</taxon>
    </lineage>
</organism>
<keyword evidence="2" id="KW-1185">Reference proteome</keyword>
<dbReference type="EnsemblPlants" id="KQL06192">
    <property type="protein sequence ID" value="KQL06192"/>
    <property type="gene ID" value="SETIT_005546mg"/>
</dbReference>
<name>K3XUD9_SETIT</name>
<dbReference type="AlphaFoldDB" id="K3XUD9"/>
<accession>K3XUD9</accession>
<dbReference type="InParanoid" id="K3XUD9"/>
<reference evidence="2" key="1">
    <citation type="journal article" date="2012" name="Nat. Biotechnol.">
        <title>Reference genome sequence of the model plant Setaria.</title>
        <authorList>
            <person name="Bennetzen J.L."/>
            <person name="Schmutz J."/>
            <person name="Wang H."/>
            <person name="Percifield R."/>
            <person name="Hawkins J."/>
            <person name="Pontaroli A.C."/>
            <person name="Estep M."/>
            <person name="Feng L."/>
            <person name="Vaughn J.N."/>
            <person name="Grimwood J."/>
            <person name="Jenkins J."/>
            <person name="Barry K."/>
            <person name="Lindquist E."/>
            <person name="Hellsten U."/>
            <person name="Deshpande S."/>
            <person name="Wang X."/>
            <person name="Wu X."/>
            <person name="Mitros T."/>
            <person name="Triplett J."/>
            <person name="Yang X."/>
            <person name="Ye C.Y."/>
            <person name="Mauro-Herrera M."/>
            <person name="Wang L."/>
            <person name="Li P."/>
            <person name="Sharma M."/>
            <person name="Sharma R."/>
            <person name="Ronald P.C."/>
            <person name="Panaud O."/>
            <person name="Kellogg E.A."/>
            <person name="Brutnell T.P."/>
            <person name="Doust A.N."/>
            <person name="Tuskan G.A."/>
            <person name="Rokhsar D."/>
            <person name="Devos K.M."/>
        </authorList>
    </citation>
    <scope>NUCLEOTIDE SEQUENCE [LARGE SCALE GENOMIC DNA]</scope>
    <source>
        <strain evidence="2">cv. Yugu1</strain>
    </source>
</reference>
<sequence>MSDITCCNQVAVYCSYQLAYLFRLGEVGNLHVHLF</sequence>
<dbReference type="EMBL" id="AGNK02003230">
    <property type="status" value="NOT_ANNOTATED_CDS"/>
    <property type="molecule type" value="Genomic_DNA"/>
</dbReference>
<evidence type="ECO:0000313" key="2">
    <source>
        <dbReference type="Proteomes" id="UP000004995"/>
    </source>
</evidence>
<dbReference type="Proteomes" id="UP000004995">
    <property type="component" value="Unassembled WGS sequence"/>
</dbReference>